<evidence type="ECO:0000256" key="8">
    <source>
        <dbReference type="SAM" id="Phobius"/>
    </source>
</evidence>
<dbReference type="EMBL" id="CP043661">
    <property type="protein sequence ID" value="QNE17983.1"/>
    <property type="molecule type" value="Genomic_DNA"/>
</dbReference>
<accession>A0A7G6WVG8</accession>
<reference evidence="9 10" key="2">
    <citation type="journal article" date="2020" name="Microbiol. Resour. Announc.">
        <title>Antarctic desert soil bacteria exhibit high novel natural product potential, evaluated through long-read genome sequencing and comparative genomics.</title>
        <authorList>
            <person name="Benaud N."/>
            <person name="Edwards R.J."/>
            <person name="Amos T.G."/>
            <person name="D'Agostino P.M."/>
            <person name="Gutierrez-Chavez C."/>
            <person name="Montgomery K."/>
            <person name="Nicetic I."/>
            <person name="Ferrari B.C."/>
        </authorList>
    </citation>
    <scope>NUCLEOTIDE SEQUENCE [LARGE SCALE GENOMIC DNA]</scope>
    <source>
        <strain evidence="9 10">SPB151</strain>
    </source>
</reference>
<reference evidence="10" key="1">
    <citation type="submission" date="2019-09" db="EMBL/GenBank/DDBJ databases">
        <title>Antimicrobial potential of Antarctic Bacteria.</title>
        <authorList>
            <person name="Benaud N."/>
            <person name="Edwards R.J."/>
            <person name="Ferrari B.C."/>
        </authorList>
    </citation>
    <scope>NUCLEOTIDE SEQUENCE [LARGE SCALE GENOMIC DNA]</scope>
    <source>
        <strain evidence="10">SPB151</strain>
    </source>
</reference>
<dbReference type="RefSeq" id="WP_185446819.1">
    <property type="nucleotide sequence ID" value="NZ_CP043661.1"/>
</dbReference>
<evidence type="ECO:0000256" key="1">
    <source>
        <dbReference type="ARBA" id="ARBA00004141"/>
    </source>
</evidence>
<feature type="transmembrane region" description="Helical" evidence="8">
    <location>
        <begin position="485"/>
        <end position="508"/>
    </location>
</feature>
<evidence type="ECO:0000256" key="3">
    <source>
        <dbReference type="ARBA" id="ARBA00022448"/>
    </source>
</evidence>
<feature type="transmembrane region" description="Helical" evidence="8">
    <location>
        <begin position="255"/>
        <end position="278"/>
    </location>
</feature>
<dbReference type="PANTHER" id="PTHR48086">
    <property type="entry name" value="SODIUM/PROLINE SYMPORTER-RELATED"/>
    <property type="match status" value="1"/>
</dbReference>
<feature type="transmembrane region" description="Helical" evidence="8">
    <location>
        <begin position="75"/>
        <end position="100"/>
    </location>
</feature>
<dbReference type="InterPro" id="IPR050277">
    <property type="entry name" value="Sodium:Solute_Symporter"/>
</dbReference>
<dbReference type="PROSITE" id="PS50283">
    <property type="entry name" value="NA_SOLUT_SYMP_3"/>
    <property type="match status" value="1"/>
</dbReference>
<keyword evidence="10" id="KW-1185">Reference proteome</keyword>
<sequence length="552" mass="58822">MNTKVDWVQLSIVIVIFLAVTVMGFMASRWRRTGELDSLDEWGLGGRGFGTFITWFLLGGDLYTAYTFVAVPAAMYATGAISGFFAVPYTIVVYPIIFVFMSRLWSVAHRNGYVTPADFVGGRYGSRGLSLAVAVTGILATMPYIALQLVGMQAVFETMGLGGTNTLAKDLPLLIAFAVLAAYTYSSGLRAPAMIAFVKDGLIYLVIGVAIIYLPHVLGGWDAIFGAAKAKMATTNATTGKPTGAFIPGATGYSAYWTLALGSAMALFMYPHSVTAVLSTKNRNVVRRNAAILPAYSLLLGLLALLGFMAITAKVNVKGLDGLANPQLAIPRLFDQEFPAWFAGIAFAAIAVGALVPAAIMSIAAANLFTRNIYRDFIKKDATPAQEAKVSKLASLLVKFGALVFVLGMDKTVSLNLQLLGGIWILQTFPAIVVGLFTRWFHHWALLAGWAVAMVFGTVSAYRVVNPVTKKHFGGSLATMPFTEKQVYIGLTAFVINLIIVIVLTAILRALKVAGGVDSTHPTDYLADAGDPGVKDLPDLVDGEGTARAVGN</sequence>
<name>A0A7G6WVG8_9ACTN</name>
<dbReference type="InterPro" id="IPR001734">
    <property type="entry name" value="Na/solute_symporter"/>
</dbReference>
<dbReference type="GO" id="GO:0022857">
    <property type="term" value="F:transmembrane transporter activity"/>
    <property type="evidence" value="ECO:0007669"/>
    <property type="project" value="InterPro"/>
</dbReference>
<keyword evidence="5 8" id="KW-1133">Transmembrane helix</keyword>
<dbReference type="AlphaFoldDB" id="A0A7G6WVG8"/>
<feature type="transmembrane region" description="Helical" evidence="8">
    <location>
        <begin position="6"/>
        <end position="27"/>
    </location>
</feature>
<keyword evidence="4 8" id="KW-0812">Transmembrane</keyword>
<feature type="transmembrane region" description="Helical" evidence="8">
    <location>
        <begin position="444"/>
        <end position="465"/>
    </location>
</feature>
<gene>
    <name evidence="9" type="ORF">F1D05_08935</name>
</gene>
<comment type="subcellular location">
    <subcellularLocation>
        <location evidence="1">Membrane</location>
        <topology evidence="1">Multi-pass membrane protein</topology>
    </subcellularLocation>
</comment>
<proteinExistence type="inferred from homology"/>
<dbReference type="Gene3D" id="1.20.1730.10">
    <property type="entry name" value="Sodium/glucose cotransporter"/>
    <property type="match status" value="1"/>
</dbReference>
<feature type="transmembrane region" description="Helical" evidence="8">
    <location>
        <begin position="201"/>
        <end position="221"/>
    </location>
</feature>
<evidence type="ECO:0000313" key="10">
    <source>
        <dbReference type="Proteomes" id="UP000515563"/>
    </source>
</evidence>
<dbReference type="KEGG" id="kqi:F1D05_08935"/>
<keyword evidence="6 8" id="KW-0472">Membrane</keyword>
<dbReference type="InterPro" id="IPR038377">
    <property type="entry name" value="Na/Glc_symporter_sf"/>
</dbReference>
<feature type="transmembrane region" description="Helical" evidence="8">
    <location>
        <begin position="290"/>
        <end position="311"/>
    </location>
</feature>
<evidence type="ECO:0000256" key="4">
    <source>
        <dbReference type="ARBA" id="ARBA00022692"/>
    </source>
</evidence>
<feature type="transmembrane region" description="Helical" evidence="8">
    <location>
        <begin position="129"/>
        <end position="151"/>
    </location>
</feature>
<feature type="transmembrane region" description="Helical" evidence="8">
    <location>
        <begin position="48"/>
        <end position="69"/>
    </location>
</feature>
<dbReference type="Pfam" id="PF00474">
    <property type="entry name" value="SSF"/>
    <property type="match status" value="1"/>
</dbReference>
<evidence type="ECO:0000256" key="5">
    <source>
        <dbReference type="ARBA" id="ARBA00022989"/>
    </source>
</evidence>
<feature type="transmembrane region" description="Helical" evidence="8">
    <location>
        <begin position="341"/>
        <end position="369"/>
    </location>
</feature>
<evidence type="ECO:0000313" key="9">
    <source>
        <dbReference type="EMBL" id="QNE17983.1"/>
    </source>
</evidence>
<dbReference type="Proteomes" id="UP000515563">
    <property type="component" value="Chromosome"/>
</dbReference>
<dbReference type="GO" id="GO:0005886">
    <property type="term" value="C:plasma membrane"/>
    <property type="evidence" value="ECO:0007669"/>
    <property type="project" value="TreeGrafter"/>
</dbReference>
<evidence type="ECO:0000256" key="7">
    <source>
        <dbReference type="RuleBase" id="RU362091"/>
    </source>
</evidence>
<evidence type="ECO:0000256" key="6">
    <source>
        <dbReference type="ARBA" id="ARBA00023136"/>
    </source>
</evidence>
<keyword evidence="3" id="KW-0813">Transport</keyword>
<comment type="similarity">
    <text evidence="2 7">Belongs to the sodium:solute symporter (SSF) (TC 2.A.21) family.</text>
</comment>
<dbReference type="PANTHER" id="PTHR48086:SF8">
    <property type="entry name" value="MONOCARBOXYLIC ACID PERMEASE"/>
    <property type="match status" value="1"/>
</dbReference>
<dbReference type="NCBIfam" id="NF046076">
    <property type="entry name" value="monocarbox_MctP"/>
    <property type="match status" value="1"/>
</dbReference>
<feature type="transmembrane region" description="Helical" evidence="8">
    <location>
        <begin position="390"/>
        <end position="409"/>
    </location>
</feature>
<dbReference type="CDD" id="cd10322">
    <property type="entry name" value="SLC5sbd"/>
    <property type="match status" value="1"/>
</dbReference>
<evidence type="ECO:0000256" key="2">
    <source>
        <dbReference type="ARBA" id="ARBA00006434"/>
    </source>
</evidence>
<feature type="transmembrane region" description="Helical" evidence="8">
    <location>
        <begin position="415"/>
        <end position="437"/>
    </location>
</feature>
<feature type="transmembrane region" description="Helical" evidence="8">
    <location>
        <begin position="171"/>
        <end position="189"/>
    </location>
</feature>
<protein>
    <submittedName>
        <fullName evidence="9">Sodium:solute symporter</fullName>
    </submittedName>
</protein>
<organism evidence="9 10">
    <name type="scientific">Kribbella qitaiheensis</name>
    <dbReference type="NCBI Taxonomy" id="1544730"/>
    <lineage>
        <taxon>Bacteria</taxon>
        <taxon>Bacillati</taxon>
        <taxon>Actinomycetota</taxon>
        <taxon>Actinomycetes</taxon>
        <taxon>Propionibacteriales</taxon>
        <taxon>Kribbellaceae</taxon>
        <taxon>Kribbella</taxon>
    </lineage>
</organism>